<dbReference type="Gene3D" id="3.90.420.10">
    <property type="entry name" value="Oxidoreductase, molybdopterin-binding domain"/>
    <property type="match status" value="1"/>
</dbReference>
<reference evidence="2" key="1">
    <citation type="submission" date="2018-05" db="EMBL/GenBank/DDBJ databases">
        <authorList>
            <person name="Lanie J.A."/>
            <person name="Ng W.-L."/>
            <person name="Kazmierczak K.M."/>
            <person name="Andrzejewski T.M."/>
            <person name="Davidsen T.M."/>
            <person name="Wayne K.J."/>
            <person name="Tettelin H."/>
            <person name="Glass J.I."/>
            <person name="Rusch D."/>
            <person name="Podicherti R."/>
            <person name="Tsui H.-C.T."/>
            <person name="Winkler M.E."/>
        </authorList>
    </citation>
    <scope>NUCLEOTIDE SEQUENCE</scope>
</reference>
<dbReference type="InterPro" id="IPR000572">
    <property type="entry name" value="OxRdtase_Mopterin-bd_dom"/>
</dbReference>
<feature type="non-terminal residue" evidence="2">
    <location>
        <position position="1"/>
    </location>
</feature>
<protein>
    <recommendedName>
        <fullName evidence="1">Oxidoreductase molybdopterin-binding domain-containing protein</fullName>
    </recommendedName>
</protein>
<evidence type="ECO:0000259" key="1">
    <source>
        <dbReference type="Pfam" id="PF00174"/>
    </source>
</evidence>
<dbReference type="AlphaFoldDB" id="A0A381ZMN1"/>
<sequence length="192" mass="22256">LEERIYRLRCVEAWSMVIPWIGIPLVDIIKKFKPTSNAKYVAFETVYRPNEMPGQRRRNLDWPYIEGLTIEEATHPLSLLAVGLYGRELPNQNGAPLRLVVPWKYGFKSIKSIVKIHFQEKQPPTTWNLAAANEYGFYANVNPEVNHPRWSQARERRLGSGFFGAKQPTLLFNGYADEVGHLYSDLDLKKYF</sequence>
<accession>A0A381ZMN1</accession>
<dbReference type="Pfam" id="PF00174">
    <property type="entry name" value="Oxidored_molyb"/>
    <property type="match status" value="1"/>
</dbReference>
<feature type="domain" description="Oxidoreductase molybdopterin-binding" evidence="1">
    <location>
        <begin position="4"/>
        <end position="127"/>
    </location>
</feature>
<gene>
    <name evidence="2" type="ORF">METZ01_LOCUS143218</name>
</gene>
<proteinExistence type="predicted"/>
<dbReference type="InterPro" id="IPR036374">
    <property type="entry name" value="OxRdtase_Mopterin-bd_sf"/>
</dbReference>
<name>A0A381ZMN1_9ZZZZ</name>
<dbReference type="NCBIfam" id="NF003767">
    <property type="entry name" value="PRK05363.1"/>
    <property type="match status" value="1"/>
</dbReference>
<dbReference type="SUPFAM" id="SSF56524">
    <property type="entry name" value="Oxidoreductase molybdopterin-binding domain"/>
    <property type="match status" value="1"/>
</dbReference>
<dbReference type="PANTHER" id="PTHR43032">
    <property type="entry name" value="PROTEIN-METHIONINE-SULFOXIDE REDUCTASE"/>
    <property type="match status" value="1"/>
</dbReference>
<dbReference type="PANTHER" id="PTHR43032:SF3">
    <property type="entry name" value="PROTEIN-METHIONINE-SULFOXIDE REDUCTASE CATALYTIC SUBUNIT MSRP"/>
    <property type="match status" value="1"/>
</dbReference>
<organism evidence="2">
    <name type="scientific">marine metagenome</name>
    <dbReference type="NCBI Taxonomy" id="408172"/>
    <lineage>
        <taxon>unclassified sequences</taxon>
        <taxon>metagenomes</taxon>
        <taxon>ecological metagenomes</taxon>
    </lineage>
</organism>
<dbReference type="EMBL" id="UINC01021878">
    <property type="protein sequence ID" value="SVA90364.1"/>
    <property type="molecule type" value="Genomic_DNA"/>
</dbReference>
<evidence type="ECO:0000313" key="2">
    <source>
        <dbReference type="EMBL" id="SVA90364.1"/>
    </source>
</evidence>